<evidence type="ECO:0000313" key="3">
    <source>
        <dbReference type="Proteomes" id="UP001057998"/>
    </source>
</evidence>
<evidence type="ECO:0000259" key="1">
    <source>
        <dbReference type="Pfam" id="PF00027"/>
    </source>
</evidence>
<organism evidence="2 3">
    <name type="scientific">Photobacterium atrarenae</name>
    <dbReference type="NCBI Taxonomy" id="865757"/>
    <lineage>
        <taxon>Bacteria</taxon>
        <taxon>Pseudomonadati</taxon>
        <taxon>Pseudomonadota</taxon>
        <taxon>Gammaproteobacteria</taxon>
        <taxon>Vibrionales</taxon>
        <taxon>Vibrionaceae</taxon>
        <taxon>Photobacterium</taxon>
    </lineage>
</organism>
<dbReference type="Gene3D" id="2.60.120.10">
    <property type="entry name" value="Jelly Rolls"/>
    <property type="match status" value="1"/>
</dbReference>
<dbReference type="EMBL" id="CP101508">
    <property type="protein sequence ID" value="UTV29027.1"/>
    <property type="molecule type" value="Genomic_DNA"/>
</dbReference>
<reference evidence="2" key="1">
    <citation type="submission" date="2022-07" db="EMBL/GenBank/DDBJ databases">
        <title>Genome sequencing of Photobacterium atrarenae GJH2-4.</title>
        <authorList>
            <person name="Park S.-J."/>
        </authorList>
    </citation>
    <scope>NUCLEOTIDE SEQUENCE</scope>
    <source>
        <strain evidence="2">GJH2-4</strain>
    </source>
</reference>
<feature type="domain" description="Cyclic nucleotide-binding" evidence="1">
    <location>
        <begin position="34"/>
        <end position="122"/>
    </location>
</feature>
<dbReference type="Pfam" id="PF00027">
    <property type="entry name" value="cNMP_binding"/>
    <property type="match status" value="1"/>
</dbReference>
<sequence>MDNHHQTLLFETLSALAPLRQADLHEAHTLFSFRHYPPKTEIFSAGDLVSEIHFLLNGIGRYFYIDASGTERNKSLVRTGGAFASVSSLVEGHGSPFYAEAITTCTVASINYQALIELSEQHHAWSVFLRRVYERLVLKKEKREADFLLLSARQRYEQFLDEFGEESTQIPLRHVAMYLGVTDVTLSRIRREMNLTSHGLNIS</sequence>
<name>A0ABY5GII7_9GAMM</name>
<accession>A0ABY5GII7</accession>
<dbReference type="CDD" id="cd00038">
    <property type="entry name" value="CAP_ED"/>
    <property type="match status" value="1"/>
</dbReference>
<dbReference type="InterPro" id="IPR014710">
    <property type="entry name" value="RmlC-like_jellyroll"/>
</dbReference>
<keyword evidence="3" id="KW-1185">Reference proteome</keyword>
<proteinExistence type="predicted"/>
<dbReference type="InterPro" id="IPR000595">
    <property type="entry name" value="cNMP-bd_dom"/>
</dbReference>
<evidence type="ECO:0000313" key="2">
    <source>
        <dbReference type="EMBL" id="UTV29027.1"/>
    </source>
</evidence>
<dbReference type="Proteomes" id="UP001057998">
    <property type="component" value="Chromosome 1"/>
</dbReference>
<dbReference type="RefSeq" id="WP_255390351.1">
    <property type="nucleotide sequence ID" value="NZ_CP101508.1"/>
</dbReference>
<gene>
    <name evidence="2" type="ORF">NNL38_07295</name>
</gene>
<protein>
    <submittedName>
        <fullName evidence="2">Crp/Fnr family transcriptional regulator</fullName>
    </submittedName>
</protein>
<dbReference type="SUPFAM" id="SSF51206">
    <property type="entry name" value="cAMP-binding domain-like"/>
    <property type="match status" value="1"/>
</dbReference>
<dbReference type="InterPro" id="IPR018490">
    <property type="entry name" value="cNMP-bd_dom_sf"/>
</dbReference>